<dbReference type="GO" id="GO:0044615">
    <property type="term" value="C:nuclear pore nuclear basket"/>
    <property type="evidence" value="ECO:0007669"/>
    <property type="project" value="InterPro"/>
</dbReference>
<dbReference type="GO" id="GO:0017056">
    <property type="term" value="F:structural constituent of nuclear pore"/>
    <property type="evidence" value="ECO:0007669"/>
    <property type="project" value="InterPro"/>
</dbReference>
<protein>
    <submittedName>
        <fullName evidence="2">FG-nucleoporin</fullName>
    </submittedName>
</protein>
<evidence type="ECO:0000313" key="2">
    <source>
        <dbReference type="EMBL" id="GMM57181.1"/>
    </source>
</evidence>
<feature type="compositionally biased region" description="Polar residues" evidence="1">
    <location>
        <begin position="225"/>
        <end position="240"/>
    </location>
</feature>
<gene>
    <name evidence="2" type="ORF">DAKH74_037970</name>
</gene>
<dbReference type="EMBL" id="BTGD01000011">
    <property type="protein sequence ID" value="GMM57181.1"/>
    <property type="molecule type" value="Genomic_DNA"/>
</dbReference>
<feature type="compositionally biased region" description="Basic and acidic residues" evidence="1">
    <location>
        <begin position="183"/>
        <end position="194"/>
    </location>
</feature>
<accession>A0AAV5S0G0</accession>
<feature type="compositionally biased region" description="Polar residues" evidence="1">
    <location>
        <begin position="391"/>
        <end position="403"/>
    </location>
</feature>
<dbReference type="GO" id="GO:0008298">
    <property type="term" value="P:intracellular mRNA localization"/>
    <property type="evidence" value="ECO:0007669"/>
    <property type="project" value="TreeGrafter"/>
</dbReference>
<dbReference type="InterPro" id="IPR034432">
    <property type="entry name" value="Nup60"/>
</dbReference>
<sequence length="529" mass="56863">MTYNTHRLTGKRPGEPQSAGDSAARRKRAMASVLAPHRTNRRSSMIDKVKRFFSKGDTSVESVDTYRKKGLQRPEHCRRVVSAAQVPGGFFNGDTSGISLSSVRTSGKNTQKDVPPSIAEASMDLSDVSVSSNARLASFFAHKGDAPLSAMEMEGVLSLMKQARAEDAAESTTAGPDLTANDAPEHGNGHDHPAESSVLTNRRRALLRNTSSSSMQLPPRFTPRYESSNASNRSVSFAGSAVSTTSTARRVFDYTSLPAPYKASVFRYHSAATAPTTKTVHKKAPKQAAKRVSNTASALLSLLSESQKNSKSAASLANPYAGRVPRVSRAVETAVEEPKTEEKDDEKEEKEEKEEEPKAEEVQPQEVKPKDTTKADAPIFLPKRQTKPETTENPAASATTAQPFDQYKPVRSSSLRSAVTTQEPVVPKPAVPKPVAQEPATPKPAVPNPIISKPVAPKPTVPKPLFSLAKPTVPTPVPVAKETTHIPPVSASTAVETSSFTFDAPAPSHIEPSSVSDTSVERYTTLFTF</sequence>
<dbReference type="GO" id="GO:0031990">
    <property type="term" value="P:mRNA export from nucleus in response to heat stress"/>
    <property type="evidence" value="ECO:0007669"/>
    <property type="project" value="TreeGrafter"/>
</dbReference>
<dbReference type="AlphaFoldDB" id="A0AAV5S0G0"/>
<feature type="compositionally biased region" description="Polar residues" evidence="1">
    <location>
        <begin position="411"/>
        <end position="421"/>
    </location>
</feature>
<feature type="compositionally biased region" description="Acidic residues" evidence="1">
    <location>
        <begin position="343"/>
        <end position="354"/>
    </location>
</feature>
<name>A0AAV5S0G0_MAUHU</name>
<feature type="region of interest" description="Disordered" evidence="1">
    <location>
        <begin position="162"/>
        <end position="240"/>
    </location>
</feature>
<feature type="compositionally biased region" description="Basic and acidic residues" evidence="1">
    <location>
        <begin position="355"/>
        <end position="374"/>
    </location>
</feature>
<evidence type="ECO:0000256" key="1">
    <source>
        <dbReference type="SAM" id="MobiDB-lite"/>
    </source>
</evidence>
<dbReference type="GO" id="GO:0016973">
    <property type="term" value="P:poly(A)+ mRNA export from nucleus"/>
    <property type="evidence" value="ECO:0007669"/>
    <property type="project" value="TreeGrafter"/>
</dbReference>
<comment type="caution">
    <text evidence="2">The sequence shown here is derived from an EMBL/GenBank/DDBJ whole genome shotgun (WGS) entry which is preliminary data.</text>
</comment>
<keyword evidence="3" id="KW-1185">Reference proteome</keyword>
<reference evidence="2 3" key="1">
    <citation type="journal article" date="2023" name="Elife">
        <title>Identification of key yeast species and microbe-microbe interactions impacting larval growth of Drosophila in the wild.</title>
        <authorList>
            <person name="Mure A."/>
            <person name="Sugiura Y."/>
            <person name="Maeda R."/>
            <person name="Honda K."/>
            <person name="Sakurai N."/>
            <person name="Takahashi Y."/>
            <person name="Watada M."/>
            <person name="Katoh T."/>
            <person name="Gotoh A."/>
            <person name="Gotoh Y."/>
            <person name="Taniguchi I."/>
            <person name="Nakamura K."/>
            <person name="Hayashi T."/>
            <person name="Katayama T."/>
            <person name="Uemura T."/>
            <person name="Hattori Y."/>
        </authorList>
    </citation>
    <scope>NUCLEOTIDE SEQUENCE [LARGE SCALE GENOMIC DNA]</scope>
    <source>
        <strain evidence="2 3">KH-74</strain>
    </source>
</reference>
<evidence type="ECO:0000313" key="3">
    <source>
        <dbReference type="Proteomes" id="UP001377567"/>
    </source>
</evidence>
<feature type="region of interest" description="Disordered" evidence="1">
    <location>
        <begin position="1"/>
        <end position="41"/>
    </location>
</feature>
<proteinExistence type="predicted"/>
<dbReference type="GO" id="GO:0006607">
    <property type="term" value="P:NLS-bearing protein import into nucleus"/>
    <property type="evidence" value="ECO:0007669"/>
    <property type="project" value="TreeGrafter"/>
</dbReference>
<dbReference type="GO" id="GO:0034398">
    <property type="term" value="P:telomere tethering at nuclear periphery"/>
    <property type="evidence" value="ECO:0007669"/>
    <property type="project" value="TreeGrafter"/>
</dbReference>
<organism evidence="2 3">
    <name type="scientific">Maudiozyma humilis</name>
    <name type="common">Sour dough yeast</name>
    <name type="synonym">Kazachstania humilis</name>
    <dbReference type="NCBI Taxonomy" id="51915"/>
    <lineage>
        <taxon>Eukaryota</taxon>
        <taxon>Fungi</taxon>
        <taxon>Dikarya</taxon>
        <taxon>Ascomycota</taxon>
        <taxon>Saccharomycotina</taxon>
        <taxon>Saccharomycetes</taxon>
        <taxon>Saccharomycetales</taxon>
        <taxon>Saccharomycetaceae</taxon>
        <taxon>Maudiozyma</taxon>
    </lineage>
</organism>
<feature type="region of interest" description="Disordered" evidence="1">
    <location>
        <begin position="327"/>
        <end position="451"/>
    </location>
</feature>
<dbReference type="Proteomes" id="UP001377567">
    <property type="component" value="Unassembled WGS sequence"/>
</dbReference>
<dbReference type="PANTHER" id="PTHR28284">
    <property type="entry name" value="NUCLEOPORIN NUP60"/>
    <property type="match status" value="1"/>
</dbReference>
<dbReference type="PANTHER" id="PTHR28284:SF1">
    <property type="entry name" value="NUCLEOPORIN NUP60"/>
    <property type="match status" value="1"/>
</dbReference>